<organism evidence="1 2">
    <name type="scientific">Orchesella dallaii</name>
    <dbReference type="NCBI Taxonomy" id="48710"/>
    <lineage>
        <taxon>Eukaryota</taxon>
        <taxon>Metazoa</taxon>
        <taxon>Ecdysozoa</taxon>
        <taxon>Arthropoda</taxon>
        <taxon>Hexapoda</taxon>
        <taxon>Collembola</taxon>
        <taxon>Entomobryomorpha</taxon>
        <taxon>Entomobryoidea</taxon>
        <taxon>Orchesellidae</taxon>
        <taxon>Orchesellinae</taxon>
        <taxon>Orchesella</taxon>
    </lineage>
</organism>
<name>A0ABP1RJX9_9HEXA</name>
<proteinExistence type="predicted"/>
<protein>
    <recommendedName>
        <fullName evidence="3">F-box domain-containing protein</fullName>
    </recommendedName>
</protein>
<dbReference type="InterPro" id="IPR032675">
    <property type="entry name" value="LRR_dom_sf"/>
</dbReference>
<evidence type="ECO:0000313" key="2">
    <source>
        <dbReference type="Proteomes" id="UP001642540"/>
    </source>
</evidence>
<dbReference type="Proteomes" id="UP001642540">
    <property type="component" value="Unassembled WGS sequence"/>
</dbReference>
<keyword evidence="2" id="KW-1185">Reference proteome</keyword>
<accession>A0ABP1RJX9</accession>
<reference evidence="1 2" key="1">
    <citation type="submission" date="2024-08" db="EMBL/GenBank/DDBJ databases">
        <authorList>
            <person name="Cucini C."/>
            <person name="Frati F."/>
        </authorList>
    </citation>
    <scope>NUCLEOTIDE SEQUENCE [LARGE SCALE GENOMIC DNA]</scope>
</reference>
<dbReference type="SUPFAM" id="SSF52047">
    <property type="entry name" value="RNI-like"/>
    <property type="match status" value="1"/>
</dbReference>
<sequence>MELQDINIWPIKKSPSFTLFPHVPNRDGKMSYLIKEKMMRDKSNQDDSVTLGNSAVGVVDKNVSAKKEGGTEGPLFEAKKEKVEVASYNHLPAVVENEKSSLTIDKLPNEMLEKIFEILIELENDDGANLNSKLAENNQSYLNCRLVSARWKFWMESVLEKKSISIWKAVPISIKSLEAEPPALKHLYVHETEDEFTPVKWAFLPPPLESWNGKGSPFPSHSLKLTSDFEECNHLPPSPKPRRRAQLIRLTDFFSKFGEHLTSLILTSVTLSPETFLGILGNTPKLKALNLSTVFRGDLANCAQLPALQHLHHLRLFYVRIMLKKAEVHTIDYHYGGKEIKQLYKWILSPFKQQLLTLEIDGGGGIETAANFVNLERLSISNVHTYPVGDPSFLQPQLFLYPRLKSLFLTEFRIRLNRDIVEWFQQHITPFAETLVELHLAIRYGYFGGLNKAGPPKSIQKKTNEVVFRELKTLEITFPKYPEEVEGIKTLIKMFPKLEALTFLDRKYGVDSENVVDREEYKKVCPTLKKIRIRDLYN</sequence>
<evidence type="ECO:0008006" key="3">
    <source>
        <dbReference type="Google" id="ProtNLM"/>
    </source>
</evidence>
<gene>
    <name evidence="1" type="ORF">ODALV1_LOCUS23070</name>
</gene>
<evidence type="ECO:0000313" key="1">
    <source>
        <dbReference type="EMBL" id="CAL8129313.1"/>
    </source>
</evidence>
<dbReference type="Gene3D" id="3.80.10.10">
    <property type="entry name" value="Ribonuclease Inhibitor"/>
    <property type="match status" value="1"/>
</dbReference>
<dbReference type="EMBL" id="CAXLJM020000076">
    <property type="protein sequence ID" value="CAL8129313.1"/>
    <property type="molecule type" value="Genomic_DNA"/>
</dbReference>
<comment type="caution">
    <text evidence="1">The sequence shown here is derived from an EMBL/GenBank/DDBJ whole genome shotgun (WGS) entry which is preliminary data.</text>
</comment>